<organism evidence="1 2">
    <name type="scientific">Cyanoderma ruficeps</name>
    <name type="common">rufous-capped babbler</name>
    <dbReference type="NCBI Taxonomy" id="181631"/>
    <lineage>
        <taxon>Eukaryota</taxon>
        <taxon>Metazoa</taxon>
        <taxon>Chordata</taxon>
        <taxon>Craniata</taxon>
        <taxon>Vertebrata</taxon>
        <taxon>Euteleostomi</taxon>
        <taxon>Archelosauria</taxon>
        <taxon>Archosauria</taxon>
        <taxon>Dinosauria</taxon>
        <taxon>Saurischia</taxon>
        <taxon>Theropoda</taxon>
        <taxon>Coelurosauria</taxon>
        <taxon>Aves</taxon>
        <taxon>Neognathae</taxon>
        <taxon>Neoaves</taxon>
        <taxon>Telluraves</taxon>
        <taxon>Australaves</taxon>
        <taxon>Passeriformes</taxon>
        <taxon>Sylvioidea</taxon>
        <taxon>Timaliidae</taxon>
        <taxon>Cyanoderma</taxon>
    </lineage>
</organism>
<evidence type="ECO:0008006" key="3">
    <source>
        <dbReference type="Google" id="ProtNLM"/>
    </source>
</evidence>
<evidence type="ECO:0000313" key="1">
    <source>
        <dbReference type="Ensembl" id="ENSCRFP00000008861.1"/>
    </source>
</evidence>
<sequence length="92" mass="10575">MIRSQDVFEIITKHTATALDHLADQSIQMRNVMFQHWMLLDYLLAEEGGVCGKLSYSNCCLQIDDNGKVVKQLTKGIRKLAHVPVQMWKGWE</sequence>
<dbReference type="SUPFAM" id="SSF58069">
    <property type="entry name" value="Virus ectodomain"/>
    <property type="match status" value="1"/>
</dbReference>
<dbReference type="PANTHER" id="PTHR10424">
    <property type="entry name" value="VIRAL ENVELOPE PROTEIN"/>
    <property type="match status" value="1"/>
</dbReference>
<dbReference type="AlphaFoldDB" id="A0A8C3QND9"/>
<keyword evidence="2" id="KW-1185">Reference proteome</keyword>
<evidence type="ECO:0000313" key="2">
    <source>
        <dbReference type="Proteomes" id="UP000694396"/>
    </source>
</evidence>
<dbReference type="InterPro" id="IPR018154">
    <property type="entry name" value="TLV/ENV_coat_polyprotein"/>
</dbReference>
<protein>
    <recommendedName>
        <fullName evidence="3">ENR1 protein</fullName>
    </recommendedName>
</protein>
<proteinExistence type="predicted"/>
<reference evidence="1" key="2">
    <citation type="submission" date="2025-09" db="UniProtKB">
        <authorList>
            <consortium name="Ensembl"/>
        </authorList>
    </citation>
    <scope>IDENTIFICATION</scope>
</reference>
<reference evidence="1" key="1">
    <citation type="submission" date="2025-08" db="UniProtKB">
        <authorList>
            <consortium name="Ensembl"/>
        </authorList>
    </citation>
    <scope>IDENTIFICATION</scope>
</reference>
<dbReference type="Ensembl" id="ENSCRFT00000009180.1">
    <property type="protein sequence ID" value="ENSCRFP00000008861.1"/>
    <property type="gene ID" value="ENSCRFG00000006966.1"/>
</dbReference>
<accession>A0A8C3QND9</accession>
<dbReference type="PANTHER" id="PTHR10424:SF68">
    <property type="entry name" value="ENDOGENOUS RETROVIRUS GROUP 3 MEMBER 1 ENV POLYPROTEIN"/>
    <property type="match status" value="1"/>
</dbReference>
<dbReference type="Proteomes" id="UP000694396">
    <property type="component" value="Unplaced"/>
</dbReference>
<name>A0A8C3QND9_9PASS</name>
<dbReference type="Gene3D" id="1.10.287.210">
    <property type="match status" value="1"/>
</dbReference>